<dbReference type="SUPFAM" id="SSF144000">
    <property type="entry name" value="Oxysterol-binding protein-like"/>
    <property type="match status" value="1"/>
</dbReference>
<keyword evidence="2" id="KW-0808">Transferase</keyword>
<dbReference type="Gene3D" id="3.30.70.3490">
    <property type="match status" value="1"/>
</dbReference>
<feature type="region of interest" description="Disordered" evidence="4">
    <location>
        <begin position="920"/>
        <end position="961"/>
    </location>
</feature>
<dbReference type="Pfam" id="PF00201">
    <property type="entry name" value="UDPGT"/>
    <property type="match status" value="1"/>
</dbReference>
<dbReference type="InterPro" id="IPR000648">
    <property type="entry name" value="Oxysterol-bd"/>
</dbReference>
<dbReference type="InterPro" id="IPR018494">
    <property type="entry name" value="Oxysterol-bd_CS"/>
</dbReference>
<feature type="region of interest" description="Disordered" evidence="4">
    <location>
        <begin position="324"/>
        <end position="345"/>
    </location>
</feature>
<dbReference type="PROSITE" id="PS01013">
    <property type="entry name" value="OSBP"/>
    <property type="match status" value="1"/>
</dbReference>
<dbReference type="InterPro" id="IPR002213">
    <property type="entry name" value="UDP_glucos_trans"/>
</dbReference>
<dbReference type="Pfam" id="PF01237">
    <property type="entry name" value="Oxysterol_BP"/>
    <property type="match status" value="2"/>
</dbReference>
<dbReference type="GO" id="GO:0008142">
    <property type="term" value="F:oxysterol binding"/>
    <property type="evidence" value="ECO:0007669"/>
    <property type="project" value="TreeGrafter"/>
</dbReference>
<dbReference type="GO" id="GO:0008194">
    <property type="term" value="F:UDP-glycosyltransferase activity"/>
    <property type="evidence" value="ECO:0007669"/>
    <property type="project" value="InterPro"/>
</dbReference>
<dbReference type="EMBL" id="LYXU01000004">
    <property type="protein sequence ID" value="OBS20199.1"/>
    <property type="molecule type" value="Genomic_DNA"/>
</dbReference>
<sequence length="1045" mass="116151">MAPIPKTQRTIHDDSTSISRRFVDLAKFLSSLKGDLDLANVTAPPFFLAPSSVVENPGSWAQRPCLFTAPTNELDPAKRSLSVLQLFLAGLRSQLYVAGAPNVSIKKPLNAFLGELFLASWSEGDSNTRLVVEQVSHHPPITAMHIAGDGIRADGYGRVEMTFNGNINIRQMGHAVIHLDKFDEDYLVPLTDVTVRGFMSACLYPEIIGTYTINSSSGYVSEIDFSGTGFFRGKRNSFEARVYHKDQPKKICYKVSGVWSEGWKITDANGLTETYTVEPEKSFMDISPVEKQDPRESRRAWGDVISALQQGNYRDASAAKHTVEEAQRQKRKEEKMSGKTWQPALFDSAPGDGHDVFHRLSKGTKWQLYDEETRGVWRINEESLRQSANSSIAHHLAITMYRRLFLGTVLVAILALLFPQQKDEHPPYVKGRNGTALFLVNQEHGISNVLVATASAMLENYPDIDVHFASFPKLKGKLERVSKFAQRKTPSARDIVFHQLQSPSYGDVITNTGRSLDDIPHPPGPAGISHLCKDIQLWISPWSADEHFSIYEEITSLIDEIDPAVVVIDTLFRPGLDATRDKNRQHAFITPNQAIDNFLGEQPYGSMFWKYPSMSSGLPFPVPWSKIPENIYLNIRFIYSVLRMPDLAAKRKALRERGLKDPLNFFGMYRDDVPWITVTADGASIPVDYIPSNVTTTNPIVLSVAPAEEQDPVLVDWLKKAPTVLVNLGSTVSYSESQASIMTQAIANVLDKVDIQMLWKFNKVGNYSDDVFLPVKQHLDSGRLKLERWLTVDPTSLLESGLIVASIHHGGANCYNEAVYAGVPHVILPLWADLYSYAALVETIGIGVWACPDTSPKWTVEGLTQAFLKVLDGGETSVSMREKAKELGDRMQTAEKGRDVAARTVAKLAYSGVPASTDWKLPTLQRTPQSTSNRAGQLSSTRLDSTKSNLPTLNHLQNDKPGSRSCLACLSPLPSSPRRVEVGEIEAKDGLPSADRNNKATLLLTGPFRTAKSSAKDLTPLVLKLQYANYHDALRAPWRNRLLRR</sequence>
<gene>
    <name evidence="5" type="ORF">FPOA_11921</name>
</gene>
<evidence type="ECO:0000256" key="1">
    <source>
        <dbReference type="ARBA" id="ARBA00008842"/>
    </source>
</evidence>
<dbReference type="PANTHER" id="PTHR10972:SF92">
    <property type="entry name" value="OXYSTEROL BINDING PROTEIN"/>
    <property type="match status" value="1"/>
</dbReference>
<evidence type="ECO:0000256" key="2">
    <source>
        <dbReference type="ARBA" id="ARBA00022679"/>
    </source>
</evidence>
<dbReference type="Gene3D" id="2.40.160.120">
    <property type="match status" value="1"/>
</dbReference>
<dbReference type="PANTHER" id="PTHR10972">
    <property type="entry name" value="OXYSTEROL-BINDING PROTEIN-RELATED"/>
    <property type="match status" value="1"/>
</dbReference>
<dbReference type="InterPro" id="IPR037239">
    <property type="entry name" value="OSBP_sf"/>
</dbReference>
<evidence type="ECO:0000256" key="4">
    <source>
        <dbReference type="SAM" id="MobiDB-lite"/>
    </source>
</evidence>
<dbReference type="STRING" id="36050.A0A1B8AI10"/>
<evidence type="ECO:0000256" key="3">
    <source>
        <dbReference type="RuleBase" id="RU003844"/>
    </source>
</evidence>
<keyword evidence="6" id="KW-1185">Reference proteome</keyword>
<evidence type="ECO:0000313" key="6">
    <source>
        <dbReference type="Proteomes" id="UP000091967"/>
    </source>
</evidence>
<evidence type="ECO:0000313" key="5">
    <source>
        <dbReference type="EMBL" id="OBS20199.1"/>
    </source>
</evidence>
<dbReference type="Proteomes" id="UP000091967">
    <property type="component" value="Unassembled WGS sequence"/>
</dbReference>
<dbReference type="CDD" id="cd03784">
    <property type="entry name" value="GT1_Gtf-like"/>
    <property type="match status" value="1"/>
</dbReference>
<reference evidence="5 6" key="1">
    <citation type="submission" date="2016-06" db="EMBL/GenBank/DDBJ databases">
        <title>Living apart together: crosstalk between the core and supernumerary genomes in a fungal plant pathogen.</title>
        <authorList>
            <person name="Vanheule A."/>
            <person name="Audenaert K."/>
            <person name="Warris S."/>
            <person name="Van De Geest H."/>
            <person name="Schijlen E."/>
            <person name="Hofte M."/>
            <person name="De Saeger S."/>
            <person name="Haesaert G."/>
            <person name="Waalwijk C."/>
            <person name="Van Der Lee T."/>
        </authorList>
    </citation>
    <scope>NUCLEOTIDE SEQUENCE [LARGE SCALE GENOMIC DNA]</scope>
    <source>
        <strain evidence="5 6">2516</strain>
    </source>
</reference>
<dbReference type="Gene3D" id="1.10.287.2720">
    <property type="match status" value="1"/>
</dbReference>
<accession>A0A1B8AI10</accession>
<dbReference type="Gene3D" id="3.40.50.2000">
    <property type="entry name" value="Glycogen Phosphorylase B"/>
    <property type="match status" value="1"/>
</dbReference>
<feature type="compositionally biased region" description="Polar residues" evidence="4">
    <location>
        <begin position="924"/>
        <end position="956"/>
    </location>
</feature>
<dbReference type="GO" id="GO:0005829">
    <property type="term" value="C:cytosol"/>
    <property type="evidence" value="ECO:0007669"/>
    <property type="project" value="TreeGrafter"/>
</dbReference>
<dbReference type="AlphaFoldDB" id="A0A1B8AI10"/>
<comment type="caution">
    <text evidence="5">The sequence shown here is derived from an EMBL/GenBank/DDBJ whole genome shotgun (WGS) entry which is preliminary data.</text>
</comment>
<protein>
    <submittedName>
        <fullName evidence="5">Uncharacterized protein</fullName>
    </submittedName>
</protein>
<feature type="compositionally biased region" description="Basic and acidic residues" evidence="4">
    <location>
        <begin position="324"/>
        <end position="337"/>
    </location>
</feature>
<organism evidence="5 6">
    <name type="scientific">Fusarium poae</name>
    <dbReference type="NCBI Taxonomy" id="36050"/>
    <lineage>
        <taxon>Eukaryota</taxon>
        <taxon>Fungi</taxon>
        <taxon>Dikarya</taxon>
        <taxon>Ascomycota</taxon>
        <taxon>Pezizomycotina</taxon>
        <taxon>Sordariomycetes</taxon>
        <taxon>Hypocreomycetidae</taxon>
        <taxon>Hypocreales</taxon>
        <taxon>Nectriaceae</taxon>
        <taxon>Fusarium</taxon>
    </lineage>
</organism>
<dbReference type="GO" id="GO:0016020">
    <property type="term" value="C:membrane"/>
    <property type="evidence" value="ECO:0007669"/>
    <property type="project" value="TreeGrafter"/>
</dbReference>
<proteinExistence type="inferred from homology"/>
<dbReference type="SUPFAM" id="SSF53756">
    <property type="entry name" value="UDP-Glycosyltransferase/glycogen phosphorylase"/>
    <property type="match status" value="1"/>
</dbReference>
<comment type="similarity">
    <text evidence="1 3">Belongs to the OSBP family.</text>
</comment>
<name>A0A1B8AI10_FUSPO</name>